<keyword evidence="1 5" id="KW-0963">Cytoplasm</keyword>
<dbReference type="GeneID" id="78228183"/>
<evidence type="ECO:0000313" key="10">
    <source>
        <dbReference type="Proteomes" id="UP000003157"/>
    </source>
</evidence>
<dbReference type="eggNOG" id="COG1570">
    <property type="taxonomic scope" value="Bacteria"/>
</dbReference>
<dbReference type="PANTHER" id="PTHR30008">
    <property type="entry name" value="EXODEOXYRIBONUCLEASE 7 LARGE SUBUNIT"/>
    <property type="match status" value="1"/>
</dbReference>
<evidence type="ECO:0000259" key="7">
    <source>
        <dbReference type="Pfam" id="PF02601"/>
    </source>
</evidence>
<gene>
    <name evidence="5" type="primary">xseA</name>
    <name evidence="9" type="ORF">HMPREF9488_02601</name>
</gene>
<dbReference type="HAMAP" id="MF_00378">
    <property type="entry name" value="Exonuc_7_L"/>
    <property type="match status" value="1"/>
</dbReference>
<comment type="similarity">
    <text evidence="5 6">Belongs to the XseA family.</text>
</comment>
<comment type="caution">
    <text evidence="9">The sequence shown here is derived from an EMBL/GenBank/DDBJ whole genome shotgun (WGS) entry which is preliminary data.</text>
</comment>
<evidence type="ECO:0000313" key="9">
    <source>
        <dbReference type="EMBL" id="EFW04318.1"/>
    </source>
</evidence>
<dbReference type="InterPro" id="IPR025824">
    <property type="entry name" value="OB-fold_nuc-bd_dom"/>
</dbReference>
<dbReference type="Pfam" id="PF13742">
    <property type="entry name" value="tRNA_anti_2"/>
    <property type="match status" value="1"/>
</dbReference>
<dbReference type="OrthoDB" id="9802795at2"/>
<dbReference type="InterPro" id="IPR003753">
    <property type="entry name" value="Exonuc_VII_L"/>
</dbReference>
<evidence type="ECO:0000256" key="1">
    <source>
        <dbReference type="ARBA" id="ARBA00022490"/>
    </source>
</evidence>
<dbReference type="GO" id="GO:0005737">
    <property type="term" value="C:cytoplasm"/>
    <property type="evidence" value="ECO:0007669"/>
    <property type="project" value="UniProtKB-SubCell"/>
</dbReference>
<evidence type="ECO:0000256" key="3">
    <source>
        <dbReference type="ARBA" id="ARBA00022801"/>
    </source>
</evidence>
<sequence>MERQYISVFALNKYIKAKMNQDVSLQNVYIKGEISNYRPHPSGHLYFTLKDENSRVSAIMFASAARKMSFQIENGMQVFIHASVSVYEASGQYQLYVQTIQQDGIGNLYLQYEALKRKLEKEGLFDLKYKQSIRSFPKGIAVLSAKQGAAVQDIVRTIHLRFPFAKVIVFPIPVQGKNAYLQIIETLKQVDTLGFDTIILARGGGSIEDLWNFNEEDLARCVFACQTPIITGIGHETDFTICDFVSDYRSATPTAAAVKATPDQKELRVYQENLQRQLLYKMKHRLDVQRQYLSRLQQSYYLNNPEVIYSHEFLRLTKLQDKLSYQFKVFDMRVYQQLASYQTELKNQIDLKLQAYEHQLHQHITTLDALSPLKVLQRGYTLIQKEKTMIKKSKDLKSGDIIDIQFQDGHQKAEIK</sequence>
<dbReference type="STRING" id="100884.GCA_000269565_00254"/>
<dbReference type="AlphaFoldDB" id="E7GCV9"/>
<keyword evidence="4 5" id="KW-0269">Exonuclease</keyword>
<dbReference type="Pfam" id="PF02601">
    <property type="entry name" value="Exonuc_VII_L"/>
    <property type="match status" value="1"/>
</dbReference>
<accession>E7GCV9</accession>
<dbReference type="NCBIfam" id="TIGR00237">
    <property type="entry name" value="xseA"/>
    <property type="match status" value="1"/>
</dbReference>
<dbReference type="GO" id="GO:0003676">
    <property type="term" value="F:nucleic acid binding"/>
    <property type="evidence" value="ECO:0007669"/>
    <property type="project" value="InterPro"/>
</dbReference>
<evidence type="ECO:0000256" key="2">
    <source>
        <dbReference type="ARBA" id="ARBA00022722"/>
    </source>
</evidence>
<dbReference type="GO" id="GO:0008855">
    <property type="term" value="F:exodeoxyribonuclease VII activity"/>
    <property type="evidence" value="ECO:0007669"/>
    <property type="project" value="UniProtKB-UniRule"/>
</dbReference>
<dbReference type="Proteomes" id="UP000003157">
    <property type="component" value="Unassembled WGS sequence"/>
</dbReference>
<organism evidence="9 10">
    <name type="scientific">Coprobacillus cateniformis</name>
    <dbReference type="NCBI Taxonomy" id="100884"/>
    <lineage>
        <taxon>Bacteria</taxon>
        <taxon>Bacillati</taxon>
        <taxon>Bacillota</taxon>
        <taxon>Erysipelotrichia</taxon>
        <taxon>Erysipelotrichales</taxon>
        <taxon>Coprobacillaceae</taxon>
        <taxon>Coprobacillus</taxon>
    </lineage>
</organism>
<dbReference type="EC" id="3.1.11.6" evidence="5"/>
<feature type="domain" description="OB-fold nucleic acid binding" evidence="8">
    <location>
        <begin position="7"/>
        <end position="101"/>
    </location>
</feature>
<protein>
    <recommendedName>
        <fullName evidence="5">Exodeoxyribonuclease 7 large subunit</fullName>
        <ecNumber evidence="5">3.1.11.6</ecNumber>
    </recommendedName>
    <alternativeName>
        <fullName evidence="5">Exodeoxyribonuclease VII large subunit</fullName>
        <shortName evidence="5">Exonuclease VII large subunit</shortName>
    </alternativeName>
</protein>
<dbReference type="InterPro" id="IPR020579">
    <property type="entry name" value="Exonuc_VII_lsu_C"/>
</dbReference>
<dbReference type="HOGENOM" id="CLU_023625_2_0_9"/>
<evidence type="ECO:0000256" key="5">
    <source>
        <dbReference type="HAMAP-Rule" id="MF_00378"/>
    </source>
</evidence>
<proteinExistence type="inferred from homology"/>
<reference evidence="9 10" key="1">
    <citation type="submission" date="2010-12" db="EMBL/GenBank/DDBJ databases">
        <title>The Genome Sequence of Coprobacillus sp. strain 29_1.</title>
        <authorList>
            <consortium name="The Broad Institute Genome Sequencing Platform"/>
            <person name="Earl A."/>
            <person name="Ward D."/>
            <person name="Feldgarden M."/>
            <person name="Gevers D."/>
            <person name="Daigneault M."/>
            <person name="Sibley C.D."/>
            <person name="White A."/>
            <person name="Strauss J."/>
            <person name="Allen-Vercoe E."/>
            <person name="Young S.K."/>
            <person name="Zeng Q."/>
            <person name="Gargeya S."/>
            <person name="Fitzgerald M."/>
            <person name="Haas B."/>
            <person name="Abouelleil A."/>
            <person name="Alvarado L."/>
            <person name="Arachchi H.M."/>
            <person name="Berlin A."/>
            <person name="Brown A."/>
            <person name="Chapman S.B."/>
            <person name="Chen Z."/>
            <person name="Dunbar C."/>
            <person name="Freedman E."/>
            <person name="Gearin G."/>
            <person name="Gellesch M."/>
            <person name="Goldberg J."/>
            <person name="Griggs A."/>
            <person name="Gujja S."/>
            <person name="Heilman E."/>
            <person name="Heiman D."/>
            <person name="Howarth C."/>
            <person name="Larson L."/>
            <person name="Lui A."/>
            <person name="MacDonald P.J.P."/>
            <person name="Mehta T."/>
            <person name="Montmayeur A."/>
            <person name="Murphy C."/>
            <person name="Neiman D."/>
            <person name="Pearson M."/>
            <person name="Priest M."/>
            <person name="Roberts A."/>
            <person name="Saif S."/>
            <person name="Shea T."/>
            <person name="Shenoy N."/>
            <person name="Sisk P."/>
            <person name="Stolte C."/>
            <person name="Sykes S."/>
            <person name="White J."/>
            <person name="Yandava C."/>
            <person name="Nusbaum C."/>
            <person name="Birren B."/>
        </authorList>
    </citation>
    <scope>NUCLEOTIDE SEQUENCE [LARGE SCALE GENOMIC DNA]</scope>
    <source>
        <strain evidence="9 10">29_1</strain>
    </source>
</reference>
<evidence type="ECO:0000259" key="8">
    <source>
        <dbReference type="Pfam" id="PF13742"/>
    </source>
</evidence>
<name>E7GCV9_9FIRM</name>
<keyword evidence="2 5" id="KW-0540">Nuclease</keyword>
<keyword evidence="10" id="KW-1185">Reference proteome</keyword>
<evidence type="ECO:0000256" key="6">
    <source>
        <dbReference type="RuleBase" id="RU004355"/>
    </source>
</evidence>
<comment type="subcellular location">
    <subcellularLocation>
        <location evidence="5 6">Cytoplasm</location>
    </subcellularLocation>
</comment>
<keyword evidence="3 5" id="KW-0378">Hydrolase</keyword>
<dbReference type="EMBL" id="ADKX01000039">
    <property type="protein sequence ID" value="EFW04318.1"/>
    <property type="molecule type" value="Genomic_DNA"/>
</dbReference>
<dbReference type="GO" id="GO:0009318">
    <property type="term" value="C:exodeoxyribonuclease VII complex"/>
    <property type="evidence" value="ECO:0007669"/>
    <property type="project" value="UniProtKB-UniRule"/>
</dbReference>
<dbReference type="RefSeq" id="WP_008789689.1">
    <property type="nucleotide sequence ID" value="NZ_AKCB01000001.1"/>
</dbReference>
<dbReference type="CDD" id="cd04489">
    <property type="entry name" value="ExoVII_LU_OBF"/>
    <property type="match status" value="1"/>
</dbReference>
<feature type="domain" description="Exonuclease VII large subunit C-terminal" evidence="7">
    <location>
        <begin position="124"/>
        <end position="413"/>
    </location>
</feature>
<dbReference type="PANTHER" id="PTHR30008:SF0">
    <property type="entry name" value="EXODEOXYRIBONUCLEASE 7 LARGE SUBUNIT"/>
    <property type="match status" value="1"/>
</dbReference>
<comment type="function">
    <text evidence="5">Bidirectionally degrades single-stranded DNA into large acid-insoluble oligonucleotides, which are then degraded further into small acid-soluble oligonucleotides.</text>
</comment>
<evidence type="ECO:0000256" key="4">
    <source>
        <dbReference type="ARBA" id="ARBA00022839"/>
    </source>
</evidence>
<comment type="catalytic activity">
    <reaction evidence="5 6">
        <text>Exonucleolytic cleavage in either 5'- to 3'- or 3'- to 5'-direction to yield nucleoside 5'-phosphates.</text>
        <dbReference type="EC" id="3.1.11.6"/>
    </reaction>
</comment>
<dbReference type="GO" id="GO:0006308">
    <property type="term" value="P:DNA catabolic process"/>
    <property type="evidence" value="ECO:0007669"/>
    <property type="project" value="UniProtKB-UniRule"/>
</dbReference>
<comment type="subunit">
    <text evidence="5">Heterooligomer composed of large and small subunits.</text>
</comment>